<evidence type="ECO:0000256" key="5">
    <source>
        <dbReference type="ARBA" id="ARBA00023049"/>
    </source>
</evidence>
<dbReference type="Gene3D" id="3.40.1620.60">
    <property type="match status" value="1"/>
</dbReference>
<dbReference type="InterPro" id="IPR024079">
    <property type="entry name" value="MetalloPept_cat_dom_sf"/>
</dbReference>
<evidence type="ECO:0000313" key="12">
    <source>
        <dbReference type="EMBL" id="ESO82509.1"/>
    </source>
</evidence>
<dbReference type="SUPFAM" id="SSF55486">
    <property type="entry name" value="Metalloproteases ('zincins'), catalytic domain"/>
    <property type="match status" value="1"/>
</dbReference>
<feature type="binding site" evidence="8">
    <location>
        <position position="379"/>
    </location>
    <ligand>
        <name>Zn(2+)</name>
        <dbReference type="ChEBI" id="CHEBI:29105"/>
        <note>catalytic</note>
    </ligand>
</feature>
<accession>V4B2E1</accession>
<keyword evidence="10" id="KW-0732">Signal</keyword>
<keyword evidence="7" id="KW-0325">Glycoprotein</keyword>
<evidence type="ECO:0000256" key="7">
    <source>
        <dbReference type="ARBA" id="ARBA00023180"/>
    </source>
</evidence>
<evidence type="ECO:0000256" key="6">
    <source>
        <dbReference type="ARBA" id="ARBA00023157"/>
    </source>
</evidence>
<protein>
    <recommendedName>
        <fullName evidence="11">Peptidase M12B domain-containing protein</fullName>
    </recommendedName>
</protein>
<evidence type="ECO:0000256" key="10">
    <source>
        <dbReference type="SAM" id="SignalP"/>
    </source>
</evidence>
<keyword evidence="2 8" id="KW-0479">Metal-binding</keyword>
<keyword evidence="3" id="KW-0378">Hydrolase</keyword>
<dbReference type="OMA" id="YPWESTT"/>
<feature type="binding site" evidence="8">
    <location>
        <position position="375"/>
    </location>
    <ligand>
        <name>Zn(2+)</name>
        <dbReference type="ChEBI" id="CHEBI:29105"/>
        <note>catalytic</note>
    </ligand>
</feature>
<dbReference type="PROSITE" id="PS50215">
    <property type="entry name" value="ADAM_MEPRO"/>
    <property type="match status" value="1"/>
</dbReference>
<dbReference type="Proteomes" id="UP000030746">
    <property type="component" value="Unassembled WGS sequence"/>
</dbReference>
<dbReference type="HOGENOM" id="CLU_381441_0_0_1"/>
<proteinExistence type="predicted"/>
<dbReference type="PANTHER" id="PTHR11905">
    <property type="entry name" value="ADAM A DISINTEGRIN AND METALLOPROTEASE DOMAIN"/>
    <property type="match status" value="1"/>
</dbReference>
<dbReference type="PANTHER" id="PTHR11905:SF159">
    <property type="entry name" value="ADAM METALLOPROTEASE"/>
    <property type="match status" value="1"/>
</dbReference>
<name>V4B2E1_LOTGI</name>
<evidence type="ECO:0000256" key="3">
    <source>
        <dbReference type="ARBA" id="ARBA00022801"/>
    </source>
</evidence>
<dbReference type="GO" id="GO:0004222">
    <property type="term" value="F:metalloendopeptidase activity"/>
    <property type="evidence" value="ECO:0007669"/>
    <property type="project" value="InterPro"/>
</dbReference>
<dbReference type="RefSeq" id="XP_009066859.1">
    <property type="nucleotide sequence ID" value="XM_009068611.1"/>
</dbReference>
<keyword evidence="4 8" id="KW-0862">Zinc</keyword>
<gene>
    <name evidence="12" type="ORF">LOTGIDRAFT_236984</name>
</gene>
<organism evidence="12 13">
    <name type="scientific">Lottia gigantea</name>
    <name type="common">Giant owl limpet</name>
    <dbReference type="NCBI Taxonomy" id="225164"/>
    <lineage>
        <taxon>Eukaryota</taxon>
        <taxon>Metazoa</taxon>
        <taxon>Spiralia</taxon>
        <taxon>Lophotrochozoa</taxon>
        <taxon>Mollusca</taxon>
        <taxon>Gastropoda</taxon>
        <taxon>Patellogastropoda</taxon>
        <taxon>Lottioidea</taxon>
        <taxon>Lottiidae</taxon>
        <taxon>Lottia</taxon>
    </lineage>
</organism>
<comment type="caution">
    <text evidence="8">Lacks conserved residue(s) required for the propagation of feature annotation.</text>
</comment>
<dbReference type="CTD" id="20250312"/>
<feature type="compositionally biased region" description="Low complexity" evidence="9">
    <location>
        <begin position="611"/>
        <end position="631"/>
    </location>
</feature>
<feature type="region of interest" description="Disordered" evidence="9">
    <location>
        <begin position="575"/>
        <end position="702"/>
    </location>
</feature>
<dbReference type="GeneID" id="20250312"/>
<dbReference type="EMBL" id="KB203888">
    <property type="protein sequence ID" value="ESO82509.1"/>
    <property type="molecule type" value="Genomic_DNA"/>
</dbReference>
<dbReference type="Gene3D" id="3.40.390.10">
    <property type="entry name" value="Collagenase (Catalytic Domain)"/>
    <property type="match status" value="1"/>
</dbReference>
<evidence type="ECO:0000313" key="13">
    <source>
        <dbReference type="Proteomes" id="UP000030746"/>
    </source>
</evidence>
<dbReference type="AlphaFoldDB" id="V4B2E1"/>
<feature type="chain" id="PRO_5004719226" description="Peptidase M12B domain-containing protein" evidence="10">
    <location>
        <begin position="20"/>
        <end position="726"/>
    </location>
</feature>
<dbReference type="InterPro" id="IPR041645">
    <property type="entry name" value="ADAMTS_CR_2"/>
</dbReference>
<dbReference type="KEGG" id="lgi:LOTGIDRAFT_236984"/>
<feature type="compositionally biased region" description="Pro residues" evidence="9">
    <location>
        <begin position="600"/>
        <end position="610"/>
    </location>
</feature>
<feature type="active site" evidence="8">
    <location>
        <position position="376"/>
    </location>
</feature>
<evidence type="ECO:0000259" key="11">
    <source>
        <dbReference type="PROSITE" id="PS50215"/>
    </source>
</evidence>
<keyword evidence="13" id="KW-1185">Reference proteome</keyword>
<dbReference type="Pfam" id="PF17771">
    <property type="entry name" value="ADAMTS_CR_2"/>
    <property type="match status" value="1"/>
</dbReference>
<dbReference type="OrthoDB" id="6156720at2759"/>
<sequence length="726" mass="79264">MFLARVIVPALLFLINVSAIPFFNPDYHANGDPIQFELVHSSHAELSRFKRSIDEEFPDFLHFNLDALNTTLRLRKSLRQNLRLLDLVEGCLTETKVTPAKETNVYEDPSNSGDFMVRRSTNGDFHVAGTFLHENKLRKVTPGSKKSRSRRNVLHIVSTIDFPINFGNDAITKIQAQFIQSQFPTLQHPNEKLVPEALEVDNRIREVNVDQLGTDHIVEIFVLTDYSDYQSFLKEAGTSRQAKSDMLVYYTFIEQTMNRYYESVNKVDNSFNIIVRFVSIYVPDTSSKAPYSEDVVQNGAVELSPIIQSYRNYFKNTQGVPQVDHWMGFTGYDMVNQGSSGVIGVAYIGGLCSKDLQVSVSENKITGLSGLIVAHELGHNLNSEHDSSQCNDNHIMAPSVVYPQTQSDTNPYYFSSCSVQAFKDYISSASGSCTKTIEDAGYTSYTEKHLGQIYKADKQCEYTRTSGSRFCRTGFKYGSGFDNMCWNFQCQAPGASSCFDVRIMDFTTCGNGKWCLQGKCVASSLAPAVLENCPQGDDPIETCERANCASYSSDKRTFSCCATCSAQVVSAATSATTSPTISTTTPPTTSPTTSPTISPTTPPTASPTTPPTISQTTPPTISPTTQPIASPTTPPTISPITQPIASPTTPPTTSPTTQTIASSTTPLTASPTISRTTPPTFSSTTPLTASPTTPPTTSATIPPVVSESQDVTAALGVVRYVNFICT</sequence>
<feature type="domain" description="Peptidase M12B" evidence="11">
    <location>
        <begin position="216"/>
        <end position="438"/>
    </location>
</feature>
<feature type="compositionally biased region" description="Low complexity" evidence="9">
    <location>
        <begin position="638"/>
        <end position="647"/>
    </location>
</feature>
<evidence type="ECO:0000256" key="4">
    <source>
        <dbReference type="ARBA" id="ARBA00022833"/>
    </source>
</evidence>
<dbReference type="PRINTS" id="PR01217">
    <property type="entry name" value="PRICHEXTENSN"/>
</dbReference>
<keyword evidence="5" id="KW-0482">Metalloprotease</keyword>
<dbReference type="GO" id="GO:0046872">
    <property type="term" value="F:metal ion binding"/>
    <property type="evidence" value="ECO:0007669"/>
    <property type="project" value="UniProtKB-KW"/>
</dbReference>
<keyword evidence="6" id="KW-1015">Disulfide bond</keyword>
<evidence type="ECO:0000256" key="9">
    <source>
        <dbReference type="SAM" id="MobiDB-lite"/>
    </source>
</evidence>
<keyword evidence="1" id="KW-0645">Protease</keyword>
<dbReference type="Pfam" id="PF13688">
    <property type="entry name" value="Reprolysin_5"/>
    <property type="match status" value="1"/>
</dbReference>
<dbReference type="GO" id="GO:0006509">
    <property type="term" value="P:membrane protein ectodomain proteolysis"/>
    <property type="evidence" value="ECO:0007669"/>
    <property type="project" value="TreeGrafter"/>
</dbReference>
<feature type="compositionally biased region" description="Low complexity" evidence="9">
    <location>
        <begin position="654"/>
        <end position="702"/>
    </location>
</feature>
<feature type="binding site" evidence="8">
    <location>
        <position position="385"/>
    </location>
    <ligand>
        <name>Zn(2+)</name>
        <dbReference type="ChEBI" id="CHEBI:29105"/>
        <note>catalytic</note>
    </ligand>
</feature>
<reference evidence="12 13" key="1">
    <citation type="journal article" date="2013" name="Nature">
        <title>Insights into bilaterian evolution from three spiralian genomes.</title>
        <authorList>
            <person name="Simakov O."/>
            <person name="Marletaz F."/>
            <person name="Cho S.J."/>
            <person name="Edsinger-Gonzales E."/>
            <person name="Havlak P."/>
            <person name="Hellsten U."/>
            <person name="Kuo D.H."/>
            <person name="Larsson T."/>
            <person name="Lv J."/>
            <person name="Arendt D."/>
            <person name="Savage R."/>
            <person name="Osoegawa K."/>
            <person name="de Jong P."/>
            <person name="Grimwood J."/>
            <person name="Chapman J.A."/>
            <person name="Shapiro H."/>
            <person name="Aerts A."/>
            <person name="Otillar R.P."/>
            <person name="Terry A.Y."/>
            <person name="Boore J.L."/>
            <person name="Grigoriev I.V."/>
            <person name="Lindberg D.R."/>
            <person name="Seaver E.C."/>
            <person name="Weisblat D.A."/>
            <person name="Putnam N.H."/>
            <person name="Rokhsar D.S."/>
        </authorList>
    </citation>
    <scope>NUCLEOTIDE SEQUENCE [LARGE SCALE GENOMIC DNA]</scope>
</reference>
<dbReference type="InterPro" id="IPR001590">
    <property type="entry name" value="Peptidase_M12B"/>
</dbReference>
<feature type="compositionally biased region" description="Low complexity" evidence="9">
    <location>
        <begin position="575"/>
        <end position="599"/>
    </location>
</feature>
<evidence type="ECO:0000256" key="2">
    <source>
        <dbReference type="ARBA" id="ARBA00022723"/>
    </source>
</evidence>
<evidence type="ECO:0000256" key="8">
    <source>
        <dbReference type="PROSITE-ProRule" id="PRU00276"/>
    </source>
</evidence>
<feature type="signal peptide" evidence="10">
    <location>
        <begin position="1"/>
        <end position="19"/>
    </location>
</feature>
<evidence type="ECO:0000256" key="1">
    <source>
        <dbReference type="ARBA" id="ARBA00022670"/>
    </source>
</evidence>